<sequence length="115" mass="13350">MTNRKKSNLLQPSSPATPNQTYTRENIYSVNENTQSEKLKKTMMDSKNSRGKRTSVSCFQDTKNSLQALITIMDTKNIDEVIENLIDSYTEVLSDEELNEFRLIRKSLDKRTIKR</sequence>
<geneLocation type="plasmid" evidence="2 3">
    <name>p11</name>
</geneLocation>
<accession>A0ABY5P1X0</accession>
<name>A0ABY5P1X0_9ENTE</name>
<dbReference type="Proteomes" id="UP001058273">
    <property type="component" value="Plasmid p11"/>
</dbReference>
<evidence type="ECO:0000313" key="2">
    <source>
        <dbReference type="EMBL" id="UUV99917.1"/>
    </source>
</evidence>
<evidence type="ECO:0000256" key="1">
    <source>
        <dbReference type="SAM" id="MobiDB-lite"/>
    </source>
</evidence>
<reference evidence="2" key="1">
    <citation type="submission" date="2022-08" db="EMBL/GenBank/DDBJ databases">
        <title>Genome sequence of Vagococcus luciliae DSM 112651.</title>
        <authorList>
            <person name="Juan G."/>
            <person name="Anja P."/>
            <person name="Rolf D."/>
            <person name="Kampfer P."/>
            <person name="Vilcinskas A."/>
        </authorList>
    </citation>
    <scope>NUCLEOTIDE SEQUENCE</scope>
    <source>
        <strain evidence="2">G314FT</strain>
        <plasmid evidence="2">p11</plasmid>
    </source>
</reference>
<keyword evidence="2" id="KW-0614">Plasmid</keyword>
<evidence type="ECO:0008006" key="4">
    <source>
        <dbReference type="Google" id="ProtNLM"/>
    </source>
</evidence>
<feature type="region of interest" description="Disordered" evidence="1">
    <location>
        <begin position="1"/>
        <end position="39"/>
    </location>
</feature>
<protein>
    <recommendedName>
        <fullName evidence="4">Replication-associated protein RepC</fullName>
    </recommendedName>
</protein>
<reference evidence="2" key="2">
    <citation type="submission" date="2022-08" db="EMBL/GenBank/DDBJ databases">
        <authorList>
            <person name="Poehlein A."/>
            <person name="Guzman J."/>
            <person name="Daniel R."/>
            <person name="Vilcinskas A."/>
        </authorList>
    </citation>
    <scope>NUCLEOTIDE SEQUENCE</scope>
    <source>
        <strain evidence="2">G314FT</strain>
        <plasmid evidence="2">p11</plasmid>
    </source>
</reference>
<dbReference type="RefSeq" id="WP_257702617.1">
    <property type="nucleotide sequence ID" value="NZ_CP102452.1"/>
</dbReference>
<proteinExistence type="predicted"/>
<organism evidence="2 3">
    <name type="scientific">Vagococcus luciliae</name>
    <dbReference type="NCBI Taxonomy" id="2920380"/>
    <lineage>
        <taxon>Bacteria</taxon>
        <taxon>Bacillati</taxon>
        <taxon>Bacillota</taxon>
        <taxon>Bacilli</taxon>
        <taxon>Lactobacillales</taxon>
        <taxon>Enterococcaceae</taxon>
        <taxon>Vagococcus</taxon>
    </lineage>
</organism>
<dbReference type="InterPro" id="IPR035528">
    <property type="entry name" value="DUF5388"/>
</dbReference>
<dbReference type="EMBL" id="CP102452">
    <property type="protein sequence ID" value="UUV99917.1"/>
    <property type="molecule type" value="Genomic_DNA"/>
</dbReference>
<gene>
    <name evidence="2" type="ORF">G314FT_20860</name>
</gene>
<keyword evidence="3" id="KW-1185">Reference proteome</keyword>
<evidence type="ECO:0000313" key="3">
    <source>
        <dbReference type="Proteomes" id="UP001058273"/>
    </source>
</evidence>
<feature type="compositionally biased region" description="Polar residues" evidence="1">
    <location>
        <begin position="8"/>
        <end position="34"/>
    </location>
</feature>
<dbReference type="Pfam" id="PF17363">
    <property type="entry name" value="DUF5388"/>
    <property type="match status" value="1"/>
</dbReference>